<protein>
    <submittedName>
        <fullName evidence="9">Glycine/betaine ABC transporter permease</fullName>
    </submittedName>
</protein>
<evidence type="ECO:0000256" key="4">
    <source>
        <dbReference type="ARBA" id="ARBA00022475"/>
    </source>
</evidence>
<feature type="transmembrane region" description="Helical" evidence="8">
    <location>
        <begin position="80"/>
        <end position="100"/>
    </location>
</feature>
<evidence type="ECO:0000256" key="3">
    <source>
        <dbReference type="ARBA" id="ARBA00022448"/>
    </source>
</evidence>
<evidence type="ECO:0000313" key="9">
    <source>
        <dbReference type="EMBL" id="KAF1688908.1"/>
    </source>
</evidence>
<dbReference type="PANTHER" id="PTHR30047">
    <property type="entry name" value="HIGH-AFFINITY CHOLINE TRANSPORT PROTEIN-RELATED"/>
    <property type="match status" value="1"/>
</dbReference>
<dbReference type="PANTHER" id="PTHR30047:SF7">
    <property type="entry name" value="HIGH-AFFINITY CHOLINE TRANSPORT PROTEIN"/>
    <property type="match status" value="1"/>
</dbReference>
<dbReference type="NCBIfam" id="TIGR00842">
    <property type="entry name" value="bcct"/>
    <property type="match status" value="1"/>
</dbReference>
<dbReference type="GO" id="GO:0022857">
    <property type="term" value="F:transmembrane transporter activity"/>
    <property type="evidence" value="ECO:0007669"/>
    <property type="project" value="InterPro"/>
</dbReference>
<reference evidence="9" key="1">
    <citation type="submission" date="2017-10" db="EMBL/GenBank/DDBJ databases">
        <title>Whole genome sequencing of members of genus Pseudoxanthomonas.</title>
        <authorList>
            <person name="Kumar S."/>
            <person name="Bansal K."/>
            <person name="Kaur A."/>
            <person name="Patil P."/>
            <person name="Sharma S."/>
            <person name="Patil P.B."/>
        </authorList>
    </citation>
    <scope>NUCLEOTIDE SEQUENCE</scope>
    <source>
        <strain evidence="9">DSM 22914</strain>
    </source>
</reference>
<feature type="transmembrane region" description="Helical" evidence="8">
    <location>
        <begin position="180"/>
        <end position="205"/>
    </location>
</feature>
<dbReference type="InterPro" id="IPR000060">
    <property type="entry name" value="BCCT_transptr"/>
</dbReference>
<evidence type="ECO:0000256" key="6">
    <source>
        <dbReference type="ARBA" id="ARBA00022989"/>
    </source>
</evidence>
<feature type="transmembrane region" description="Helical" evidence="8">
    <location>
        <begin position="41"/>
        <end position="59"/>
    </location>
</feature>
<proteinExistence type="inferred from homology"/>
<keyword evidence="4" id="KW-1003">Cell membrane</keyword>
<gene>
    <name evidence="9" type="ORF">CR938_07880</name>
</gene>
<name>A0A921NZX2_9GAMM</name>
<dbReference type="Proteomes" id="UP000717981">
    <property type="component" value="Unassembled WGS sequence"/>
</dbReference>
<keyword evidence="3" id="KW-0813">Transport</keyword>
<accession>A0A921NZX2</accession>
<evidence type="ECO:0000256" key="8">
    <source>
        <dbReference type="SAM" id="Phobius"/>
    </source>
</evidence>
<dbReference type="RefSeq" id="WP_162124485.1">
    <property type="nucleotide sequence ID" value="NZ_PDWK01000032.1"/>
</dbReference>
<dbReference type="Pfam" id="PF02028">
    <property type="entry name" value="BCCT"/>
    <property type="match status" value="1"/>
</dbReference>
<keyword evidence="10" id="KW-1185">Reference proteome</keyword>
<feature type="transmembrane region" description="Helical" evidence="8">
    <location>
        <begin position="129"/>
        <end position="150"/>
    </location>
</feature>
<keyword evidence="5 8" id="KW-0812">Transmembrane</keyword>
<feature type="transmembrane region" description="Helical" evidence="8">
    <location>
        <begin position="458"/>
        <end position="481"/>
    </location>
</feature>
<evidence type="ECO:0000256" key="5">
    <source>
        <dbReference type="ARBA" id="ARBA00022692"/>
    </source>
</evidence>
<feature type="transmembrane region" description="Helical" evidence="8">
    <location>
        <begin position="217"/>
        <end position="239"/>
    </location>
</feature>
<comment type="caution">
    <text evidence="9">The sequence shown here is derived from an EMBL/GenBank/DDBJ whole genome shotgun (WGS) entry which is preliminary data.</text>
</comment>
<dbReference type="GO" id="GO:0005886">
    <property type="term" value="C:plasma membrane"/>
    <property type="evidence" value="ECO:0007669"/>
    <property type="project" value="UniProtKB-SubCell"/>
</dbReference>
<comment type="subcellular location">
    <subcellularLocation>
        <location evidence="1">Cell membrane</location>
        <topology evidence="1">Multi-pass membrane protein</topology>
    </subcellularLocation>
</comment>
<comment type="similarity">
    <text evidence="2">Belongs to the BCCT transporter (TC 2.A.15) family.</text>
</comment>
<feature type="transmembrane region" description="Helical" evidence="8">
    <location>
        <begin position="306"/>
        <end position="328"/>
    </location>
</feature>
<dbReference type="AlphaFoldDB" id="A0A921NZX2"/>
<evidence type="ECO:0000313" key="10">
    <source>
        <dbReference type="Proteomes" id="UP000717981"/>
    </source>
</evidence>
<feature type="transmembrane region" description="Helical" evidence="8">
    <location>
        <begin position="340"/>
        <end position="360"/>
    </location>
</feature>
<keyword evidence="7 8" id="KW-0472">Membrane</keyword>
<keyword evidence="6 8" id="KW-1133">Transmembrane helix</keyword>
<evidence type="ECO:0000256" key="2">
    <source>
        <dbReference type="ARBA" id="ARBA00005658"/>
    </source>
</evidence>
<dbReference type="EMBL" id="PDWK01000032">
    <property type="protein sequence ID" value="KAF1688908.1"/>
    <property type="molecule type" value="Genomic_DNA"/>
</dbReference>
<organism evidence="9 10">
    <name type="scientific">Pseudoxanthomonas taiwanensis</name>
    <dbReference type="NCBI Taxonomy" id="176598"/>
    <lineage>
        <taxon>Bacteria</taxon>
        <taxon>Pseudomonadati</taxon>
        <taxon>Pseudomonadota</taxon>
        <taxon>Gammaproteobacteria</taxon>
        <taxon>Lysobacterales</taxon>
        <taxon>Lysobacteraceae</taxon>
        <taxon>Pseudoxanthomonas</taxon>
    </lineage>
</organism>
<evidence type="ECO:0000256" key="1">
    <source>
        <dbReference type="ARBA" id="ARBA00004651"/>
    </source>
</evidence>
<feature type="transmembrane region" description="Helical" evidence="8">
    <location>
        <begin position="251"/>
        <end position="271"/>
    </location>
</feature>
<dbReference type="OrthoDB" id="9775735at2"/>
<sequence>MVFRISFLLIILLAGAAGLAPARFGAAVDGLLAGMLANTGWLYLLVVFATLVFMLYLAFGSLGELRIGGEDAEPRFSYGSWLAMLFAAGMGIGLVFWGAAEPLSHYLNPPEGLQPASMPAARAAMRYAYFHWGLHPWAIYALIGLAMAWFQYNRRGRGQLSDLLQPVLGRHHRGWAGRCVDIAAVVATAIGVATTLGFGALQIVAGLRTVFGTPAGTGMQLAVIAVAFVLYMASSLSGVERGIKWLSSFNLALAALLMLVVLALGPTAFLFDVFTNALGDYLDRLVGMSLRMSPFSGSAWVSEWTIFYWAWWISWAPFVGTFIARVSYGRTIREFVTGTVLAPSLVGFAWFAVFGGTTLWQQLFATDLQPVLEGGYQDVLFAVFAQLPGSTLLSVLAVVLLVVFFITSADSAVLVLASMSSEQAGDPPPLRRLAWGAAIAVVAAALLLAGGLDALQGLVTISALPFALLLVLVILALYRTLAHARAVRRRRAQALRHALEHWVYGPHRTRGPAPPPYSRE</sequence>
<evidence type="ECO:0000256" key="7">
    <source>
        <dbReference type="ARBA" id="ARBA00023136"/>
    </source>
</evidence>
<feature type="transmembrane region" description="Helical" evidence="8">
    <location>
        <begin position="433"/>
        <end position="452"/>
    </location>
</feature>
<feature type="transmembrane region" description="Helical" evidence="8">
    <location>
        <begin position="392"/>
        <end position="417"/>
    </location>
</feature>